<accession>F0T861</accession>
<dbReference type="Pfam" id="PF04015">
    <property type="entry name" value="DUF362"/>
    <property type="match status" value="1"/>
</dbReference>
<dbReference type="RefSeq" id="WP_013645038.1">
    <property type="nucleotide sequence ID" value="NC_015216.1"/>
</dbReference>
<evidence type="ECO:0000313" key="3">
    <source>
        <dbReference type="Proteomes" id="UP000007490"/>
    </source>
</evidence>
<reference evidence="3" key="1">
    <citation type="submission" date="2011-02" db="EMBL/GenBank/DDBJ databases">
        <title>Complete sequence of Methanobacterium sp. AL-21.</title>
        <authorList>
            <consortium name="US DOE Joint Genome Institute"/>
            <person name="Lucas S."/>
            <person name="Copeland A."/>
            <person name="Lapidus A."/>
            <person name="Cheng J.-F."/>
            <person name="Goodwin L."/>
            <person name="Pitluck S."/>
            <person name="Chertkov O."/>
            <person name="Detter J.C."/>
            <person name="Han C."/>
            <person name="Tapia R."/>
            <person name="Land M."/>
            <person name="Hauser L."/>
            <person name="Kyrpides N."/>
            <person name="Ivanova N."/>
            <person name="Mikhailova N."/>
            <person name="Pagani I."/>
            <person name="Cadillo-Quiroz H."/>
            <person name="Imachi H."/>
            <person name="Zinder S."/>
            <person name="Liu W."/>
            <person name="Woyke T."/>
        </authorList>
    </citation>
    <scope>NUCLEOTIDE SEQUENCE [LARGE SCALE GENOMIC DNA]</scope>
    <source>
        <strain evidence="3">AL-21</strain>
    </source>
</reference>
<evidence type="ECO:0000313" key="2">
    <source>
        <dbReference type="EMBL" id="ADZ09687.1"/>
    </source>
</evidence>
<feature type="domain" description="DUF362" evidence="1">
    <location>
        <begin position="42"/>
        <end position="287"/>
    </location>
</feature>
<dbReference type="InterPro" id="IPR007160">
    <property type="entry name" value="DUF362"/>
</dbReference>
<dbReference type="STRING" id="877455.Metbo_1450"/>
<sequence length="363" mass="40472">MDDRTVFVEGVSSDSDSLYKSIEEVLLKSTNNLDWLCKDDLVLLKPALNSPDPYPSTTHPMAVQVVREILSEKGAEVVVGDQSGLKDVLQDQSGVVHGKTHDNYIKSGMGTSEGRFIGFESEGWDEGYIHHQSKYTRSWPKGFNITKWIEEVDHIINLPRLSTHSQAGVTLGFKNMVGILRDDSRMDFHANGPFNNFIKTEAHGSKLHSIDDGSHSFIEKIVEIHDAIREKLRTTLFVATKAQTTFGPNTNALKIGKLEIGTAHVVKLKPGLIFASNDPVSAESFALAVLKDLRKSLPSLPKFSSQILLFSNSNVKQLDETPINDMTFIYHAIKIGLGEMPNQIVYKNVPDNLKERLNNYIQL</sequence>
<proteinExistence type="predicted"/>
<name>F0T861_METLA</name>
<dbReference type="Proteomes" id="UP000007490">
    <property type="component" value="Chromosome"/>
</dbReference>
<evidence type="ECO:0000259" key="1">
    <source>
        <dbReference type="Pfam" id="PF04015"/>
    </source>
</evidence>
<organism evidence="2 3">
    <name type="scientific">Methanobacterium lacus (strain AL-21)</name>
    <dbReference type="NCBI Taxonomy" id="877455"/>
    <lineage>
        <taxon>Archaea</taxon>
        <taxon>Methanobacteriati</taxon>
        <taxon>Methanobacteriota</taxon>
        <taxon>Methanomada group</taxon>
        <taxon>Methanobacteria</taxon>
        <taxon>Methanobacteriales</taxon>
        <taxon>Methanobacteriaceae</taxon>
        <taxon>Methanobacterium</taxon>
    </lineage>
</organism>
<dbReference type="KEGG" id="mel:Metbo_1450"/>
<gene>
    <name evidence="2" type="ordered locus">Metbo_1450</name>
</gene>
<dbReference type="EMBL" id="CP002551">
    <property type="protein sequence ID" value="ADZ09687.1"/>
    <property type="molecule type" value="Genomic_DNA"/>
</dbReference>
<keyword evidence="3" id="KW-1185">Reference proteome</keyword>
<dbReference type="GeneID" id="10277901"/>
<dbReference type="HOGENOM" id="CLU_762102_0_0_2"/>
<reference evidence="2 3" key="2">
    <citation type="journal article" date="2014" name="Int. J. Syst. Evol. Microbiol.">
        <title>Methanobacterium paludis sp. nov. and a novel strain of Methanobacterium lacus isolated from northern peatlands.</title>
        <authorList>
            <person name="Cadillo-Quiroz H."/>
            <person name="Brauer S.L."/>
            <person name="Goodson N."/>
            <person name="Yavitt J.B."/>
            <person name="Zinder S.H."/>
        </authorList>
    </citation>
    <scope>NUCLEOTIDE SEQUENCE [LARGE SCALE GENOMIC DNA]</scope>
    <source>
        <strain evidence="2 3">AL-21</strain>
    </source>
</reference>
<protein>
    <recommendedName>
        <fullName evidence="1">DUF362 domain-containing protein</fullName>
    </recommendedName>
</protein>
<dbReference type="OrthoDB" id="2837at2157"/>
<dbReference type="AlphaFoldDB" id="F0T861"/>
<dbReference type="eggNOG" id="arCOG02446">
    <property type="taxonomic scope" value="Archaea"/>
</dbReference>